<evidence type="ECO:0000256" key="1">
    <source>
        <dbReference type="SAM" id="MobiDB-lite"/>
    </source>
</evidence>
<comment type="caution">
    <text evidence="2">The sequence shown here is derived from an EMBL/GenBank/DDBJ whole genome shotgun (WGS) entry which is preliminary data.</text>
</comment>
<evidence type="ECO:0000313" key="3">
    <source>
        <dbReference type="Proteomes" id="UP000266673"/>
    </source>
</evidence>
<protein>
    <submittedName>
        <fullName evidence="2">Uncharacterized protein</fullName>
    </submittedName>
</protein>
<dbReference type="Proteomes" id="UP000266673">
    <property type="component" value="Unassembled WGS sequence"/>
</dbReference>
<keyword evidence="3" id="KW-1185">Reference proteome</keyword>
<feature type="compositionally biased region" description="Basic and acidic residues" evidence="1">
    <location>
        <begin position="106"/>
        <end position="121"/>
    </location>
</feature>
<evidence type="ECO:0000313" key="2">
    <source>
        <dbReference type="EMBL" id="RIB18531.1"/>
    </source>
</evidence>
<reference evidence="2 3" key="1">
    <citation type="submission" date="2018-06" db="EMBL/GenBank/DDBJ databases">
        <title>Comparative genomics reveals the genomic features of Rhizophagus irregularis, R. cerebriforme, R. diaphanum and Gigaspora rosea, and their symbiotic lifestyle signature.</title>
        <authorList>
            <person name="Morin E."/>
            <person name="San Clemente H."/>
            <person name="Chen E.C.H."/>
            <person name="De La Providencia I."/>
            <person name="Hainaut M."/>
            <person name="Kuo A."/>
            <person name="Kohler A."/>
            <person name="Murat C."/>
            <person name="Tang N."/>
            <person name="Roy S."/>
            <person name="Loubradou J."/>
            <person name="Henrissat B."/>
            <person name="Grigoriev I.V."/>
            <person name="Corradi N."/>
            <person name="Roux C."/>
            <person name="Martin F.M."/>
        </authorList>
    </citation>
    <scope>NUCLEOTIDE SEQUENCE [LARGE SCALE GENOMIC DNA]</scope>
    <source>
        <strain evidence="2 3">DAOM 194757</strain>
    </source>
</reference>
<sequence length="121" mass="14641">MCRRPGHLACNCPNQMRRERSEHCVKVSKNRKTSISIRDKWKKRKNDTYLDDDVDAGFLRSVNAKDERKFSTSHQRAAEVNNKWMELRRIYTCEEKSRGSRKHSMKEKVKDNDKRQENWRR</sequence>
<feature type="region of interest" description="Disordered" evidence="1">
    <location>
        <begin position="95"/>
        <end position="121"/>
    </location>
</feature>
<proteinExistence type="predicted"/>
<name>A0A397V9D9_9GLOM</name>
<dbReference type="OrthoDB" id="10490561at2759"/>
<dbReference type="AlphaFoldDB" id="A0A397V9D9"/>
<organism evidence="2 3">
    <name type="scientific">Gigaspora rosea</name>
    <dbReference type="NCBI Taxonomy" id="44941"/>
    <lineage>
        <taxon>Eukaryota</taxon>
        <taxon>Fungi</taxon>
        <taxon>Fungi incertae sedis</taxon>
        <taxon>Mucoromycota</taxon>
        <taxon>Glomeromycotina</taxon>
        <taxon>Glomeromycetes</taxon>
        <taxon>Diversisporales</taxon>
        <taxon>Gigasporaceae</taxon>
        <taxon>Gigaspora</taxon>
    </lineage>
</organism>
<dbReference type="EMBL" id="QKWP01000534">
    <property type="protein sequence ID" value="RIB18531.1"/>
    <property type="molecule type" value="Genomic_DNA"/>
</dbReference>
<gene>
    <name evidence="2" type="ORF">C2G38_1342827</name>
</gene>
<accession>A0A397V9D9</accession>